<reference evidence="2 3" key="1">
    <citation type="submission" date="2018-11" db="EMBL/GenBank/DDBJ databases">
        <authorList>
            <person name="Mardanov A.V."/>
            <person name="Ravin N.V."/>
            <person name="Dedysh S.N."/>
        </authorList>
    </citation>
    <scope>NUCLEOTIDE SEQUENCE [LARGE SCALE GENOMIC DNA]</scope>
    <source>
        <strain evidence="2 3">AF10</strain>
    </source>
</reference>
<dbReference type="InterPro" id="IPR024445">
    <property type="entry name" value="Tnp_ISXO2-like"/>
</dbReference>
<feature type="domain" description="ISXO2-like transposase" evidence="1">
    <location>
        <begin position="132"/>
        <end position="282"/>
    </location>
</feature>
<dbReference type="InterPro" id="IPR024442">
    <property type="entry name" value="Transposase_Zn_ribbon"/>
</dbReference>
<reference evidence="3" key="2">
    <citation type="submission" date="2019-02" db="EMBL/GenBank/DDBJ databases">
        <title>Granulicella sibirica sp. nov., a psychrotolerant acidobacterium isolated from an organic soil layer in forested tundra, West Siberia.</title>
        <authorList>
            <person name="Oshkin I.Y."/>
            <person name="Kulichevskaya I.S."/>
            <person name="Rijpstra W.I.C."/>
            <person name="Sinninghe Damste J.S."/>
            <person name="Rakitin A.L."/>
            <person name="Ravin N.V."/>
            <person name="Dedysh S.N."/>
        </authorList>
    </citation>
    <scope>NUCLEOTIDE SEQUENCE [LARGE SCALE GENOMIC DNA]</scope>
    <source>
        <strain evidence="3">AF10</strain>
    </source>
</reference>
<accession>A0A4Q0T4Y8</accession>
<dbReference type="EMBL" id="RDSM01000001">
    <property type="protein sequence ID" value="RXH58427.1"/>
    <property type="molecule type" value="Genomic_DNA"/>
</dbReference>
<dbReference type="NCBIfam" id="NF033547">
    <property type="entry name" value="transpos_IS1595"/>
    <property type="match status" value="1"/>
</dbReference>
<dbReference type="PANTHER" id="PTHR47163">
    <property type="entry name" value="DDE_TNP_IS1595 DOMAIN-CONTAINING PROTEIN"/>
    <property type="match status" value="1"/>
</dbReference>
<evidence type="ECO:0000313" key="3">
    <source>
        <dbReference type="Proteomes" id="UP000289437"/>
    </source>
</evidence>
<evidence type="ECO:0000313" key="2">
    <source>
        <dbReference type="EMBL" id="RXH58427.1"/>
    </source>
</evidence>
<dbReference type="Pfam" id="PF12762">
    <property type="entry name" value="DDE_Tnp_IS1595"/>
    <property type="match status" value="1"/>
</dbReference>
<dbReference type="PANTHER" id="PTHR47163:SF2">
    <property type="entry name" value="SI:DKEY-17M8.2"/>
    <property type="match status" value="1"/>
</dbReference>
<gene>
    <name evidence="2" type="ORF">GRAN_1737</name>
</gene>
<dbReference type="InterPro" id="IPR053164">
    <property type="entry name" value="IS1016-like_transposase"/>
</dbReference>
<evidence type="ECO:0000259" key="1">
    <source>
        <dbReference type="SMART" id="SM01126"/>
    </source>
</evidence>
<dbReference type="AlphaFoldDB" id="A0A4Q0T4Y8"/>
<dbReference type="RefSeq" id="WP_128912425.1">
    <property type="nucleotide sequence ID" value="NZ_RDSM01000001.1"/>
</dbReference>
<proteinExistence type="predicted"/>
<name>A0A4Q0T4Y8_9BACT</name>
<organism evidence="2 3">
    <name type="scientific">Granulicella sibirica</name>
    <dbReference type="NCBI Taxonomy" id="2479048"/>
    <lineage>
        <taxon>Bacteria</taxon>
        <taxon>Pseudomonadati</taxon>
        <taxon>Acidobacteriota</taxon>
        <taxon>Terriglobia</taxon>
        <taxon>Terriglobales</taxon>
        <taxon>Acidobacteriaceae</taxon>
        <taxon>Granulicella</taxon>
    </lineage>
</organism>
<sequence>MTHPKTLTEAIRYYSDEQTCIDAIAAIRWADGKPVCPKCNTAEGERKHYWLAVQKRWKCYSCRKQFSVKVGSIFEDSPLTLDKWLVSLWLLVNCKNGVSSYEIARATGMGQKAAWFVLQRLRHILKETAPKTLGGYRDNPVEIDETWIGGRPKNMHVSRRREIGQTDHKTIVMGMMERKTRQVRAQIVPNIKRATLQKEILERVGFGATIYTDSAASYDGIDRTRYVHETVNHMEEFVRGKVSTQAIENFWSCLKRTLNGTYVAVEAVHMNSYLAEQCFRFNNRIKMNDGDRFTKALAEVGGKRLTWNELTGKEAASA</sequence>
<dbReference type="SMART" id="SM01126">
    <property type="entry name" value="DDE_Tnp_IS1595"/>
    <property type="match status" value="1"/>
</dbReference>
<protein>
    <submittedName>
        <fullName evidence="2">ISSpo8, transposase</fullName>
    </submittedName>
</protein>
<keyword evidence="3" id="KW-1185">Reference proteome</keyword>
<dbReference type="Proteomes" id="UP000289437">
    <property type="component" value="Unassembled WGS sequence"/>
</dbReference>
<comment type="caution">
    <text evidence="2">The sequence shown here is derived from an EMBL/GenBank/DDBJ whole genome shotgun (WGS) entry which is preliminary data.</text>
</comment>
<dbReference type="OrthoDB" id="9769409at2"/>
<dbReference type="Pfam" id="PF12760">
    <property type="entry name" value="Zn_ribbon_IS1595"/>
    <property type="match status" value="1"/>
</dbReference>